<organism evidence="12 13">
    <name type="scientific">Heterorhabditis bacteriophora</name>
    <name type="common">Entomopathogenic nematode worm</name>
    <dbReference type="NCBI Taxonomy" id="37862"/>
    <lineage>
        <taxon>Eukaryota</taxon>
        <taxon>Metazoa</taxon>
        <taxon>Ecdysozoa</taxon>
        <taxon>Nematoda</taxon>
        <taxon>Chromadorea</taxon>
        <taxon>Rhabditida</taxon>
        <taxon>Rhabditina</taxon>
        <taxon>Rhabditomorpha</taxon>
        <taxon>Strongyloidea</taxon>
        <taxon>Heterorhabditidae</taxon>
        <taxon>Heterorhabditis</taxon>
    </lineage>
</organism>
<evidence type="ECO:0000256" key="4">
    <source>
        <dbReference type="ARBA" id="ARBA00005881"/>
    </source>
</evidence>
<dbReference type="WBParaSite" id="Hba_14559">
    <property type="protein sequence ID" value="Hba_14559"/>
    <property type="gene ID" value="Hba_14559"/>
</dbReference>
<evidence type="ECO:0000256" key="10">
    <source>
        <dbReference type="ARBA" id="ARBA00023242"/>
    </source>
</evidence>
<evidence type="ECO:0000256" key="9">
    <source>
        <dbReference type="ARBA" id="ARBA00022737"/>
    </source>
</evidence>
<dbReference type="UniPathway" id="UPA00988"/>
<dbReference type="SUPFAM" id="SSF50978">
    <property type="entry name" value="WD40 repeat-like"/>
    <property type="match status" value="1"/>
</dbReference>
<sequence length="709" mass="79320">MSTVQLEEVFTSAGVNQKSHCLSVCRKSEHIVYASDSQLILEIFPEVLFYISSLDHGRVTSVSDRAHQGSITVVKRVKDPGLYDVDFFVSGDMLGRVVAWHVHNSLKTEITAVASLSCSTDSIGSVCGTITCDAAIVAASWAGQSCGLRVSWLNHSSSEWSLDHFVEIIDLKTAFVLSTDIQVMGNGNNFLIAFFWIFLLIFARLCHLRDIPIGYTLCHLTRFSELNSRLLLASAGQDNYVKLWRIEPDLYCADEGKLSVTKNKFKITGPNGALSMTIGIEAVLAGHEDWVHSTEWDLNGRMLITSSSDKTTIIWQETLEGQLWNDTVGCLEFSYFLQKYVYAIKLFPSASFSNDGKRIVASSYFGGLHAWISTDIDNFIWNPMSMCGGHVGEVRDVCWDPRGNYLVSVGKDQTTRVYAHVSKTEFILTQSFSIVNFIFYGDFYSSCFVSGAEEKILRAFQAPVTFASTLCSISNLTTDRAFGSCPLMEFGARVPALGLSNKAIGQCDVNKQENYDGNEFKAIPQIFNNPPTEDCLQQDTLWPEIQKLYGHGFEIYAVAVNPSGTVLASACKVCFSKNVVGITQSRKLLFSWFSDSTHFVTASRDMKAVIITLYISFTLPIYCSLDNCLGMYEIICFTYLLFQVFSSSYSCCSRKRYFEVSKTYNYLVDPNFMHSLRFHPEFDGDKQLLASAGSDGKTRIYKIRKSELF</sequence>
<keyword evidence="7 11" id="KW-0853">WD repeat</keyword>
<dbReference type="InterPro" id="IPR015943">
    <property type="entry name" value="WD40/YVTN_repeat-like_dom_sf"/>
</dbReference>
<dbReference type="PROSITE" id="PS50294">
    <property type="entry name" value="WD_REPEATS_REGION"/>
    <property type="match status" value="1"/>
</dbReference>
<dbReference type="PANTHER" id="PTHR44111:SF1">
    <property type="entry name" value="ELONGATOR COMPLEX PROTEIN 2"/>
    <property type="match status" value="1"/>
</dbReference>
<evidence type="ECO:0000256" key="8">
    <source>
        <dbReference type="ARBA" id="ARBA00022694"/>
    </source>
</evidence>
<dbReference type="Gene3D" id="2.130.10.10">
    <property type="entry name" value="YVTN repeat-like/Quinoprotein amine dehydrogenase"/>
    <property type="match status" value="2"/>
</dbReference>
<evidence type="ECO:0000256" key="2">
    <source>
        <dbReference type="ARBA" id="ARBA00004496"/>
    </source>
</evidence>
<dbReference type="GO" id="GO:0005737">
    <property type="term" value="C:cytoplasm"/>
    <property type="evidence" value="ECO:0007669"/>
    <property type="project" value="UniProtKB-SubCell"/>
</dbReference>
<evidence type="ECO:0000256" key="11">
    <source>
        <dbReference type="PROSITE-ProRule" id="PRU00221"/>
    </source>
</evidence>
<evidence type="ECO:0000256" key="3">
    <source>
        <dbReference type="ARBA" id="ARBA00005043"/>
    </source>
</evidence>
<keyword evidence="9" id="KW-0677">Repeat</keyword>
<feature type="repeat" description="WD" evidence="11">
    <location>
        <begin position="284"/>
        <end position="316"/>
    </location>
</feature>
<dbReference type="InterPro" id="IPR037289">
    <property type="entry name" value="Elp2"/>
</dbReference>
<dbReference type="Proteomes" id="UP000095283">
    <property type="component" value="Unplaced"/>
</dbReference>
<keyword evidence="8" id="KW-0819">tRNA processing</keyword>
<dbReference type="SUPFAM" id="SSF101908">
    <property type="entry name" value="Putative isomerase YbhE"/>
    <property type="match status" value="1"/>
</dbReference>
<keyword evidence="10" id="KW-0539">Nucleus</keyword>
<dbReference type="GO" id="GO:0005634">
    <property type="term" value="C:nucleus"/>
    <property type="evidence" value="ECO:0007669"/>
    <property type="project" value="UniProtKB-SubCell"/>
</dbReference>
<evidence type="ECO:0000256" key="1">
    <source>
        <dbReference type="ARBA" id="ARBA00004123"/>
    </source>
</evidence>
<name>A0A1I7XB27_HETBA</name>
<dbReference type="Pfam" id="PF00400">
    <property type="entry name" value="WD40"/>
    <property type="match status" value="3"/>
</dbReference>
<feature type="repeat" description="WD" evidence="11">
    <location>
        <begin position="387"/>
        <end position="418"/>
    </location>
</feature>
<dbReference type="InterPro" id="IPR001680">
    <property type="entry name" value="WD40_rpt"/>
</dbReference>
<evidence type="ECO:0000256" key="7">
    <source>
        <dbReference type="ARBA" id="ARBA00022574"/>
    </source>
</evidence>
<evidence type="ECO:0000256" key="5">
    <source>
        <dbReference type="ARBA" id="ARBA00020267"/>
    </source>
</evidence>
<keyword evidence="12" id="KW-1185">Reference proteome</keyword>
<comment type="subcellular location">
    <subcellularLocation>
        <location evidence="2">Cytoplasm</location>
    </subcellularLocation>
    <subcellularLocation>
        <location evidence="1">Nucleus</location>
    </subcellularLocation>
</comment>
<reference evidence="13" key="1">
    <citation type="submission" date="2016-11" db="UniProtKB">
        <authorList>
            <consortium name="WormBaseParasite"/>
        </authorList>
    </citation>
    <scope>IDENTIFICATION</scope>
</reference>
<comment type="similarity">
    <text evidence="4">Belongs to the WD repeat ELP2 family.</text>
</comment>
<dbReference type="GO" id="GO:0002098">
    <property type="term" value="P:tRNA wobble uridine modification"/>
    <property type="evidence" value="ECO:0007669"/>
    <property type="project" value="InterPro"/>
</dbReference>
<dbReference type="PROSITE" id="PS50082">
    <property type="entry name" value="WD_REPEATS_2"/>
    <property type="match status" value="2"/>
</dbReference>
<comment type="pathway">
    <text evidence="3">tRNA modification; 5-methoxycarbonylmethyl-2-thiouridine-tRNA biosynthesis.</text>
</comment>
<dbReference type="GO" id="GO:0033588">
    <property type="term" value="C:elongator holoenzyme complex"/>
    <property type="evidence" value="ECO:0007669"/>
    <property type="project" value="InterPro"/>
</dbReference>
<evidence type="ECO:0000256" key="6">
    <source>
        <dbReference type="ARBA" id="ARBA00022490"/>
    </source>
</evidence>
<keyword evidence="6" id="KW-0963">Cytoplasm</keyword>
<accession>A0A1I7XB27</accession>
<dbReference type="PANTHER" id="PTHR44111">
    <property type="entry name" value="ELONGATOR COMPLEX PROTEIN 2"/>
    <property type="match status" value="1"/>
</dbReference>
<dbReference type="InterPro" id="IPR036322">
    <property type="entry name" value="WD40_repeat_dom_sf"/>
</dbReference>
<proteinExistence type="inferred from homology"/>
<evidence type="ECO:0000313" key="12">
    <source>
        <dbReference type="Proteomes" id="UP000095283"/>
    </source>
</evidence>
<dbReference type="SMART" id="SM00320">
    <property type="entry name" value="WD40"/>
    <property type="match status" value="5"/>
</dbReference>
<dbReference type="AlphaFoldDB" id="A0A1I7XB27"/>
<evidence type="ECO:0000313" key="13">
    <source>
        <dbReference type="WBParaSite" id="Hba_14559"/>
    </source>
</evidence>
<protein>
    <recommendedName>
        <fullName evidence="5">Elongator complex protein 2</fullName>
    </recommendedName>
</protein>